<evidence type="ECO:0000256" key="1">
    <source>
        <dbReference type="SAM" id="Phobius"/>
    </source>
</evidence>
<accession>A0A4R5PI63</accession>
<reference evidence="2 3" key="1">
    <citation type="journal article" date="2013" name="Int. J. Syst. Evol. Microbiol.">
        <title>Hoeflea suaedae sp. nov., an endophytic bacterium isolated from the root of the halophyte Suaeda maritima.</title>
        <authorList>
            <person name="Chung E.J."/>
            <person name="Park J.A."/>
            <person name="Pramanik P."/>
            <person name="Bibi F."/>
            <person name="Jeon C.O."/>
            <person name="Chung Y.R."/>
        </authorList>
    </citation>
    <scope>NUCLEOTIDE SEQUENCE [LARGE SCALE GENOMIC DNA]</scope>
    <source>
        <strain evidence="2 3">YC6898</strain>
    </source>
</reference>
<keyword evidence="1" id="KW-1133">Transmembrane helix</keyword>
<dbReference type="InterPro" id="IPR030895">
    <property type="entry name" value="T5SS_PEPC_rpt"/>
</dbReference>
<keyword evidence="3" id="KW-1185">Reference proteome</keyword>
<dbReference type="Proteomes" id="UP000295131">
    <property type="component" value="Unassembled WGS sequence"/>
</dbReference>
<organism evidence="2 3">
    <name type="scientific">Pseudohoeflea suaedae</name>
    <dbReference type="NCBI Taxonomy" id="877384"/>
    <lineage>
        <taxon>Bacteria</taxon>
        <taxon>Pseudomonadati</taxon>
        <taxon>Pseudomonadota</taxon>
        <taxon>Alphaproteobacteria</taxon>
        <taxon>Hyphomicrobiales</taxon>
        <taxon>Rhizobiaceae</taxon>
        <taxon>Pseudohoeflea</taxon>
    </lineage>
</organism>
<evidence type="ECO:0008006" key="4">
    <source>
        <dbReference type="Google" id="ProtNLM"/>
    </source>
</evidence>
<evidence type="ECO:0000313" key="3">
    <source>
        <dbReference type="Proteomes" id="UP000295131"/>
    </source>
</evidence>
<sequence>MRARISRECATHGLGRSKVGCGTIRGARAAVLRGRAATGESNDQGRVFTLMQSISATSTSSEARRRDASRRAIAGRSLLAAALLASTALIALPAGPAFAEDLLVDNNDQQEITTPVDLEGGVVNVGVSPGSDATLTISDGGELKSGVGVVGFSDAAKGTVTVSGTGSWDADDAIRVGFNVGSTGVLNVLDGGRVTVVGGSLELGSAGANGSFGAASGTATVSGAGSKLEAVNFKVGIYGEGVMSVSDGGYAKTTQLLEIGIQPGSTGTVTVSGKDSKMIIQGTTAFLGVAGSGALNVLDGGYLYSRNEVNIGKELDGYGTLTVSGKDSRLVTAGIVVGDGADGALTVSNGGAAEAGDTFVVAENAGSTGVINIGAASGEKALAAGSLKGADGAAATIEFGAGDGTILFNHTEENYGFDAIVSGNGLLKQEAGDTRLTGDWSAFTGTGEVSGGVLSVDTDFGGSMTVLAGGTLAGSKTIDGDAEFQDGGFFQVDISSTDVLDVAGTVTIGSGADVVLVSDGAMAFELGVTTTIMTAGEIEGEFGAVLADDVFNGSLFLEGRLSYTETTIDLTLDRNDVAFSDFTLTPTQAAIADAVDSLGLGNNIFDTFVAFTEEDDVVDAVIALSGEAHASTQASVVQSAGLTRDQVNARIRSAFALGSVTGDYAPLAYGEEAKAPAAFDQVAGQSKSG</sequence>
<comment type="caution">
    <text evidence="2">The sequence shown here is derived from an EMBL/GenBank/DDBJ whole genome shotgun (WGS) entry which is preliminary data.</text>
</comment>
<evidence type="ECO:0000313" key="2">
    <source>
        <dbReference type="EMBL" id="TDH33943.1"/>
    </source>
</evidence>
<protein>
    <recommendedName>
        <fullName evidence="4">Autotransporter outer membrane beta-barrel domain-containing protein</fullName>
    </recommendedName>
</protein>
<dbReference type="AlphaFoldDB" id="A0A4R5PI63"/>
<keyword evidence="1" id="KW-0472">Membrane</keyword>
<dbReference type="NCBIfam" id="TIGR04393">
    <property type="entry name" value="rpt_T5SS_PEPC"/>
    <property type="match status" value="4"/>
</dbReference>
<gene>
    <name evidence="2" type="ORF">E2A64_17680</name>
</gene>
<feature type="non-terminal residue" evidence="2">
    <location>
        <position position="689"/>
    </location>
</feature>
<proteinExistence type="predicted"/>
<dbReference type="EMBL" id="SMSI01000005">
    <property type="protein sequence ID" value="TDH33943.1"/>
    <property type="molecule type" value="Genomic_DNA"/>
</dbReference>
<name>A0A4R5PI63_9HYPH</name>
<feature type="transmembrane region" description="Helical" evidence="1">
    <location>
        <begin position="73"/>
        <end position="92"/>
    </location>
</feature>
<keyword evidence="1" id="KW-0812">Transmembrane</keyword>